<dbReference type="Gene3D" id="3.40.50.2000">
    <property type="entry name" value="Glycogen Phosphorylase B"/>
    <property type="match status" value="2"/>
</dbReference>
<dbReference type="EMBL" id="QSWH01000004">
    <property type="protein sequence ID" value="RRR22570.1"/>
    <property type="molecule type" value="Genomic_DNA"/>
</dbReference>
<reference evidence="5 7" key="2">
    <citation type="submission" date="2018-08" db="EMBL/GenBank/DDBJ databases">
        <title>Brachybacterium saurashtrense DSM 23186.</title>
        <authorList>
            <person name="Li Y."/>
        </authorList>
    </citation>
    <scope>NUCLEOTIDE SEQUENCE [LARGE SCALE GENOMIC DNA]</scope>
    <source>
        <strain evidence="5 7">DSM 23186</strain>
    </source>
</reference>
<dbReference type="KEGG" id="bsau:DWV08_15365"/>
<evidence type="ECO:0000313" key="4">
    <source>
        <dbReference type="EMBL" id="AXK46855.1"/>
    </source>
</evidence>
<dbReference type="EMBL" id="CP031356">
    <property type="protein sequence ID" value="AXK46855.1"/>
    <property type="molecule type" value="Genomic_DNA"/>
</dbReference>
<gene>
    <name evidence="4" type="ORF">DWV08_15365</name>
    <name evidence="5" type="ORF">DXU92_09985</name>
</gene>
<dbReference type="RefSeq" id="WP_115414602.1">
    <property type="nucleotide sequence ID" value="NZ_CP031356.1"/>
</dbReference>
<dbReference type="PANTHER" id="PTHR12526">
    <property type="entry name" value="GLYCOSYLTRANSFERASE"/>
    <property type="match status" value="1"/>
</dbReference>
<dbReference type="Pfam" id="PF13692">
    <property type="entry name" value="Glyco_trans_1_4"/>
    <property type="match status" value="1"/>
</dbReference>
<dbReference type="CDD" id="cd03811">
    <property type="entry name" value="GT4_GT28_WabH-like"/>
    <property type="match status" value="1"/>
</dbReference>
<proteinExistence type="predicted"/>
<evidence type="ECO:0000256" key="1">
    <source>
        <dbReference type="ARBA" id="ARBA00022676"/>
    </source>
</evidence>
<evidence type="ECO:0000259" key="3">
    <source>
        <dbReference type="Pfam" id="PF13439"/>
    </source>
</evidence>
<evidence type="ECO:0000256" key="2">
    <source>
        <dbReference type="ARBA" id="ARBA00022679"/>
    </source>
</evidence>
<dbReference type="Proteomes" id="UP000282185">
    <property type="component" value="Unassembled WGS sequence"/>
</dbReference>
<dbReference type="AlphaFoldDB" id="A0A345YSF3"/>
<evidence type="ECO:0000313" key="5">
    <source>
        <dbReference type="EMBL" id="RRR22570.1"/>
    </source>
</evidence>
<dbReference type="GO" id="GO:0016757">
    <property type="term" value="F:glycosyltransferase activity"/>
    <property type="evidence" value="ECO:0007669"/>
    <property type="project" value="UniProtKB-KW"/>
</dbReference>
<keyword evidence="6" id="KW-1185">Reference proteome</keyword>
<evidence type="ECO:0000313" key="7">
    <source>
        <dbReference type="Proteomes" id="UP000282185"/>
    </source>
</evidence>
<name>A0A345YSF3_9MICO</name>
<keyword evidence="1" id="KW-0328">Glycosyltransferase</keyword>
<accession>A0A345YSF3</accession>
<keyword evidence="2" id="KW-0808">Transferase</keyword>
<dbReference type="Proteomes" id="UP000254236">
    <property type="component" value="Chromosome"/>
</dbReference>
<dbReference type="PANTHER" id="PTHR12526:SF613">
    <property type="entry name" value="PHOSPHATIDYL-MYO-INOSITOL MANNOSYLTRANSFERASE"/>
    <property type="match status" value="1"/>
</dbReference>
<dbReference type="OrthoDB" id="477186at2"/>
<sequence length="362" mass="38176">MVLSGAGAVRTALWVVPVAELGGVARHVLDTVHAGVPGWRLVVLCPEGPLAERLRALGAAVLTGPVSPAAGTLRAVRTLRRALRTLRPALLHTHLAFADLAGVTAATGIRTADGRRLPVVSTEHGIAGVPGLYRPGAAQAHLRQAAHRARLHRTDRVIAVSDSTAAQIAAQWGRARQVTVIRNGVDLPSPPTAPRPGLRVLSLSRLAPEKRIDRLLDAFAVVAASHPEARLTIAGDGPEAGALQARARQLQISERVRFPGHVEADAALREHDVVVQLSAWENLSYTLLDAVAHGLGVVATDVGGNREIVPSRCLTDAADPQAVAAAIVEQGMERERRPEAHRPGGSVAAMCARIAFVYEELS</sequence>
<evidence type="ECO:0000313" key="6">
    <source>
        <dbReference type="Proteomes" id="UP000254236"/>
    </source>
</evidence>
<dbReference type="SUPFAM" id="SSF53756">
    <property type="entry name" value="UDP-Glycosyltransferase/glycogen phosphorylase"/>
    <property type="match status" value="1"/>
</dbReference>
<protein>
    <submittedName>
        <fullName evidence="5">Glycosyltransferase</fullName>
    </submittedName>
</protein>
<dbReference type="InterPro" id="IPR028098">
    <property type="entry name" value="Glyco_trans_4-like_N"/>
</dbReference>
<organism evidence="5 7">
    <name type="scientific">Brachybacterium saurashtrense</name>
    <dbReference type="NCBI Taxonomy" id="556288"/>
    <lineage>
        <taxon>Bacteria</taxon>
        <taxon>Bacillati</taxon>
        <taxon>Actinomycetota</taxon>
        <taxon>Actinomycetes</taxon>
        <taxon>Micrococcales</taxon>
        <taxon>Dermabacteraceae</taxon>
        <taxon>Brachybacterium</taxon>
    </lineage>
</organism>
<dbReference type="Pfam" id="PF13439">
    <property type="entry name" value="Glyco_transf_4"/>
    <property type="match status" value="1"/>
</dbReference>
<feature type="domain" description="Glycosyltransferase subfamily 4-like N-terminal" evidence="3">
    <location>
        <begin position="22"/>
        <end position="187"/>
    </location>
</feature>
<reference evidence="4 6" key="1">
    <citation type="submission" date="2018-07" db="EMBL/GenBank/DDBJ databases">
        <title>Brachybacterium saurashtrense DSM 23186 genome sequence.</title>
        <authorList>
            <person name="Guo L."/>
        </authorList>
    </citation>
    <scope>NUCLEOTIDE SEQUENCE [LARGE SCALE GENOMIC DNA]</scope>
    <source>
        <strain evidence="4 6">DSM 23186</strain>
    </source>
</reference>